<reference evidence="2" key="1">
    <citation type="journal article" date="2019" name="Int. J. Syst. Evol. Microbiol.">
        <title>The Global Catalogue of Microorganisms (GCM) 10K type strain sequencing project: providing services to taxonomists for standard genome sequencing and annotation.</title>
        <authorList>
            <consortium name="The Broad Institute Genomics Platform"/>
            <consortium name="The Broad Institute Genome Sequencing Center for Infectious Disease"/>
            <person name="Wu L."/>
            <person name="Ma J."/>
        </authorList>
    </citation>
    <scope>NUCLEOTIDE SEQUENCE [LARGE SCALE GENOMIC DNA]</scope>
    <source>
        <strain evidence="2">CGMCC 1.15643</strain>
    </source>
</reference>
<dbReference type="RefSeq" id="WP_260347958.1">
    <property type="nucleotide sequence ID" value="NZ_JAOAOS010000002.1"/>
</dbReference>
<dbReference type="EMBL" id="JBHSLI010000002">
    <property type="protein sequence ID" value="MFC5292688.1"/>
    <property type="molecule type" value="Genomic_DNA"/>
</dbReference>
<protein>
    <submittedName>
        <fullName evidence="1">Uncharacterized protein</fullName>
    </submittedName>
</protein>
<evidence type="ECO:0000313" key="1">
    <source>
        <dbReference type="EMBL" id="MFC5292688.1"/>
    </source>
</evidence>
<comment type="caution">
    <text evidence="1">The sequence shown here is derived from an EMBL/GenBank/DDBJ whole genome shotgun (WGS) entry which is preliminary data.</text>
</comment>
<accession>A0ABW0EZJ3</accession>
<organism evidence="1 2">
    <name type="scientific">Bosea minatitlanensis</name>
    <dbReference type="NCBI Taxonomy" id="128782"/>
    <lineage>
        <taxon>Bacteria</taxon>
        <taxon>Pseudomonadati</taxon>
        <taxon>Pseudomonadota</taxon>
        <taxon>Alphaproteobacteria</taxon>
        <taxon>Hyphomicrobiales</taxon>
        <taxon>Boseaceae</taxon>
        <taxon>Bosea</taxon>
    </lineage>
</organism>
<name>A0ABW0EZJ3_9HYPH</name>
<keyword evidence="2" id="KW-1185">Reference proteome</keyword>
<dbReference type="Proteomes" id="UP001595976">
    <property type="component" value="Unassembled WGS sequence"/>
</dbReference>
<proteinExistence type="predicted"/>
<sequence length="78" mass="8365">MTMDLRALIDACRAEFYGDDEFALLSYCDGWAAHMGSRNSAVHVAETGGRFVGEGRTPEDAVSNLLAVIRGGSPNDDD</sequence>
<gene>
    <name evidence="1" type="ORF">ACFPK2_06770</name>
</gene>
<evidence type="ECO:0000313" key="2">
    <source>
        <dbReference type="Proteomes" id="UP001595976"/>
    </source>
</evidence>